<dbReference type="RefSeq" id="WP_137771233.1">
    <property type="nucleotide sequence ID" value="NZ_BAAAIS010000001.1"/>
</dbReference>
<dbReference type="PIRSF" id="PIRSF028754">
    <property type="entry name" value="UCP028754"/>
    <property type="match status" value="1"/>
</dbReference>
<keyword evidence="1" id="KW-0647">Proteasome</keyword>
<sequence>MRDPRDLYSFEASELLEAVPREGLTLVHALPGMVDAGNACRIAATYLRDELRHVRLVSFDVDELLDYRGSRPQAVFDGVSFQRVEIPELTLSLMYDDSDQPFLLLDGPEPDLQWKRLAQAIVDLVEFFGVRRVVGMQAVPMAVPHTRPIGLFAHANDPELLGGQERRPPEGSLRPEEGTEIVIPAGFGALLEVELGRAGHPAMGYAAQVPHYLARTDFPAGALALLRRVSGGAGLDLPLVALGDLTDAAGAALESTLERNAEVGQVVSALEEQYDADRDEEGSPLATTVDMPTADEIGDHFERFLADRDGDGRDTPPSL</sequence>
<keyword evidence="2" id="KW-1185">Reference proteome</keyword>
<organism evidence="1 2">
    <name type="scientific">Brachybacterium rhamnosum</name>
    <dbReference type="NCBI Taxonomy" id="173361"/>
    <lineage>
        <taxon>Bacteria</taxon>
        <taxon>Bacillati</taxon>
        <taxon>Actinomycetota</taxon>
        <taxon>Actinomycetes</taxon>
        <taxon>Micrococcales</taxon>
        <taxon>Dermabacteraceae</taxon>
        <taxon>Brachybacterium</taxon>
    </lineage>
</organism>
<dbReference type="GO" id="GO:0000502">
    <property type="term" value="C:proteasome complex"/>
    <property type="evidence" value="ECO:0007669"/>
    <property type="project" value="UniProtKB-KW"/>
</dbReference>
<dbReference type="Proteomes" id="UP001597280">
    <property type="component" value="Unassembled WGS sequence"/>
</dbReference>
<gene>
    <name evidence="1" type="ORF">ACFSDA_01395</name>
</gene>
<dbReference type="Pfam" id="PF09754">
    <property type="entry name" value="PAC2"/>
    <property type="match status" value="1"/>
</dbReference>
<dbReference type="SUPFAM" id="SSF159659">
    <property type="entry name" value="Cgl1923-like"/>
    <property type="match status" value="1"/>
</dbReference>
<dbReference type="InterPro" id="IPR008492">
    <property type="entry name" value="Rv2714-like"/>
</dbReference>
<dbReference type="Gene3D" id="3.40.50.10900">
    <property type="entry name" value="PAC-like subunit"/>
    <property type="match status" value="1"/>
</dbReference>
<dbReference type="EMBL" id="JBHUFL010000001">
    <property type="protein sequence ID" value="MFD1833717.1"/>
    <property type="molecule type" value="Genomic_DNA"/>
</dbReference>
<proteinExistence type="predicted"/>
<name>A0ABW4PTV7_9MICO</name>
<comment type="caution">
    <text evidence="1">The sequence shown here is derived from an EMBL/GenBank/DDBJ whole genome shotgun (WGS) entry which is preliminary data.</text>
</comment>
<reference evidence="2" key="1">
    <citation type="journal article" date="2019" name="Int. J. Syst. Evol. Microbiol.">
        <title>The Global Catalogue of Microorganisms (GCM) 10K type strain sequencing project: providing services to taxonomists for standard genome sequencing and annotation.</title>
        <authorList>
            <consortium name="The Broad Institute Genomics Platform"/>
            <consortium name="The Broad Institute Genome Sequencing Center for Infectious Disease"/>
            <person name="Wu L."/>
            <person name="Ma J."/>
        </authorList>
    </citation>
    <scope>NUCLEOTIDE SEQUENCE [LARGE SCALE GENOMIC DNA]</scope>
    <source>
        <strain evidence="2">JCM 11650</strain>
    </source>
</reference>
<evidence type="ECO:0000313" key="1">
    <source>
        <dbReference type="EMBL" id="MFD1833717.1"/>
    </source>
</evidence>
<accession>A0ABW4PTV7</accession>
<dbReference type="InterPro" id="IPR038389">
    <property type="entry name" value="PSMG2_sf"/>
</dbReference>
<evidence type="ECO:0000313" key="2">
    <source>
        <dbReference type="Proteomes" id="UP001597280"/>
    </source>
</evidence>
<protein>
    <submittedName>
        <fullName evidence="1">Proteasome assembly chaperone family protein</fullName>
    </submittedName>
</protein>
<dbReference type="InterPro" id="IPR019151">
    <property type="entry name" value="Proteasome_assmbl_chaperone_2"/>
</dbReference>
<dbReference type="Gene3D" id="1.10.287.100">
    <property type="match status" value="1"/>
</dbReference>